<comment type="similarity">
    <text evidence="1">Belongs to the PI3/PI4-kinase family.</text>
</comment>
<feature type="non-terminal residue" evidence="4">
    <location>
        <position position="1"/>
    </location>
</feature>
<accession>A0A8S3C2N9</accession>
<dbReference type="Proteomes" id="UP000681720">
    <property type="component" value="Unassembled WGS sequence"/>
</dbReference>
<dbReference type="InterPro" id="IPR002420">
    <property type="entry name" value="PI3K-type_C2_dom"/>
</dbReference>
<dbReference type="Gene3D" id="2.60.40.150">
    <property type="entry name" value="C2 domain"/>
    <property type="match status" value="1"/>
</dbReference>
<protein>
    <recommendedName>
        <fullName evidence="2">C2 PI3K-type domain-containing protein</fullName>
    </recommendedName>
</protein>
<sequence length="80" mass="9445">PQIRFNQWLSFDDARLCELQREVLILFEIYASYLDETDSSSPHEIFDGTPMYLIGWCSQAIFNDEHYLITGERYLGIFDS</sequence>
<reference evidence="4" key="1">
    <citation type="submission" date="2021-02" db="EMBL/GenBank/DDBJ databases">
        <authorList>
            <person name="Nowell W R."/>
        </authorList>
    </citation>
    <scope>NUCLEOTIDE SEQUENCE</scope>
</reference>
<dbReference type="InterPro" id="IPR035892">
    <property type="entry name" value="C2_domain_sf"/>
</dbReference>
<evidence type="ECO:0000313" key="3">
    <source>
        <dbReference type="EMBL" id="CAF4819127.1"/>
    </source>
</evidence>
<evidence type="ECO:0000313" key="4">
    <source>
        <dbReference type="EMBL" id="CAF4883693.1"/>
    </source>
</evidence>
<dbReference type="PROSITE" id="PS51547">
    <property type="entry name" value="C2_PI3K"/>
    <property type="match status" value="1"/>
</dbReference>
<evidence type="ECO:0000313" key="5">
    <source>
        <dbReference type="Proteomes" id="UP000681720"/>
    </source>
</evidence>
<feature type="non-terminal residue" evidence="4">
    <location>
        <position position="80"/>
    </location>
</feature>
<comment type="caution">
    <text evidence="4">The sequence shown here is derived from an EMBL/GenBank/DDBJ whole genome shotgun (WGS) entry which is preliminary data.</text>
</comment>
<dbReference type="AlphaFoldDB" id="A0A8S3C2N9"/>
<proteinExistence type="inferred from homology"/>
<organism evidence="4 5">
    <name type="scientific">Rotaria magnacalcarata</name>
    <dbReference type="NCBI Taxonomy" id="392030"/>
    <lineage>
        <taxon>Eukaryota</taxon>
        <taxon>Metazoa</taxon>
        <taxon>Spiralia</taxon>
        <taxon>Gnathifera</taxon>
        <taxon>Rotifera</taxon>
        <taxon>Eurotatoria</taxon>
        <taxon>Bdelloidea</taxon>
        <taxon>Philodinida</taxon>
        <taxon>Philodinidae</taxon>
        <taxon>Rotaria</taxon>
    </lineage>
</organism>
<evidence type="ECO:0000259" key="2">
    <source>
        <dbReference type="PROSITE" id="PS51547"/>
    </source>
</evidence>
<gene>
    <name evidence="3" type="ORF">BYL167_LOCUS48914</name>
    <name evidence="4" type="ORF">GIL414_LOCUS50977</name>
</gene>
<dbReference type="EMBL" id="CAJOBH010144253">
    <property type="protein sequence ID" value="CAF4819127.1"/>
    <property type="molecule type" value="Genomic_DNA"/>
</dbReference>
<dbReference type="EMBL" id="CAJOBJ010171200">
    <property type="protein sequence ID" value="CAF4883693.1"/>
    <property type="molecule type" value="Genomic_DNA"/>
</dbReference>
<dbReference type="Proteomes" id="UP000681967">
    <property type="component" value="Unassembled WGS sequence"/>
</dbReference>
<feature type="domain" description="C2 PI3K-type" evidence="2">
    <location>
        <begin position="1"/>
        <end position="80"/>
    </location>
</feature>
<name>A0A8S3C2N9_9BILA</name>
<evidence type="ECO:0000256" key="1">
    <source>
        <dbReference type="PROSITE-ProRule" id="PRU00880"/>
    </source>
</evidence>
<dbReference type="SUPFAM" id="SSF49562">
    <property type="entry name" value="C2 domain (Calcium/lipid-binding domain, CaLB)"/>
    <property type="match status" value="1"/>
</dbReference>